<accession>A0ACC0BQJ6</accession>
<evidence type="ECO:0000313" key="1">
    <source>
        <dbReference type="EMBL" id="KAI5674894.1"/>
    </source>
</evidence>
<gene>
    <name evidence="1" type="ORF">M9H77_05844</name>
</gene>
<keyword evidence="2" id="KW-1185">Reference proteome</keyword>
<protein>
    <submittedName>
        <fullName evidence="1">Uncharacterized protein</fullName>
    </submittedName>
</protein>
<organism evidence="1 2">
    <name type="scientific">Catharanthus roseus</name>
    <name type="common">Madagascar periwinkle</name>
    <name type="synonym">Vinca rosea</name>
    <dbReference type="NCBI Taxonomy" id="4058"/>
    <lineage>
        <taxon>Eukaryota</taxon>
        <taxon>Viridiplantae</taxon>
        <taxon>Streptophyta</taxon>
        <taxon>Embryophyta</taxon>
        <taxon>Tracheophyta</taxon>
        <taxon>Spermatophyta</taxon>
        <taxon>Magnoliopsida</taxon>
        <taxon>eudicotyledons</taxon>
        <taxon>Gunneridae</taxon>
        <taxon>Pentapetalae</taxon>
        <taxon>asterids</taxon>
        <taxon>lamiids</taxon>
        <taxon>Gentianales</taxon>
        <taxon>Apocynaceae</taxon>
        <taxon>Rauvolfioideae</taxon>
        <taxon>Vinceae</taxon>
        <taxon>Catharanthinae</taxon>
        <taxon>Catharanthus</taxon>
    </lineage>
</organism>
<dbReference type="Proteomes" id="UP001060085">
    <property type="component" value="Linkage Group LG02"/>
</dbReference>
<proteinExistence type="predicted"/>
<name>A0ACC0BQJ6_CATRO</name>
<dbReference type="EMBL" id="CM044702">
    <property type="protein sequence ID" value="KAI5674894.1"/>
    <property type="molecule type" value="Genomic_DNA"/>
</dbReference>
<comment type="caution">
    <text evidence="1">The sequence shown here is derived from an EMBL/GenBank/DDBJ whole genome shotgun (WGS) entry which is preliminary data.</text>
</comment>
<evidence type="ECO:0000313" key="2">
    <source>
        <dbReference type="Proteomes" id="UP001060085"/>
    </source>
</evidence>
<sequence length="742" mass="80833">MLYTAKLLLVFPFRATGLLEKFRWAILGQLFVLSCILSITDADLPDNSLEAHALSPATIPLNPSMRPDLPLPANLPLFHKPRRKNISPFGSPRLVLAPAQPPDFGPLVTSTHPPSSSGLSKPSMKKGGFFPPNAGLASPRLAEIAPIQSGASTLPAGLVQPPLSPHTSNCCGPDTVLKRESKGCHCVYPIKIDLILLNVSSNPDWNYFLEEFASELGLQVSQIELINFYVLGLSRLNISMDVTPHKGISFSAREAAGINSSLYLHKIRLNPALVGDYQLLNLTWFRPLAPSQAPVSALSPGETPPHLPTTPATFASSSKGKHSSLILVIGIGTGILIIIVLCILIICRCASERGKKRAPKDDMEKPRNIDAVPPVGSLPHPTSTRFLAYEELKEATNNFEPASILGEGGFGRVFKGVLSDGTAVAIKRLTSGGQQGGKEFLVEVEMLSRLHHRNLVKLVGYYSSRDSLQNLLCYELVPNGSLEAWLHGPLGVNCPLDWDTRMRIALDAARGLAYLHEDSQPCVIHRDFKASNILLENNFHAKVADFGLAKQAPEGRANYLSTRVMGTFGYVAPEYAMTGHLLVKSDVYSYGVVLLELLTGRKPVDMSQPSGQENLVTWARPILRDKDRLEELGDPRLEGKYPREDFMRVCTIAAACVAPEASQRPTMGEVVQSLKMVQRVAEYQDCGLTSNCRPNLRQSSTTFESDGTSSIFSSGPYSGLSAFDNENISRAAVFSEDLHEGR</sequence>
<reference evidence="2" key="1">
    <citation type="journal article" date="2023" name="Nat. Plants">
        <title>Single-cell RNA sequencing provides a high-resolution roadmap for understanding the multicellular compartmentation of specialized metabolism.</title>
        <authorList>
            <person name="Sun S."/>
            <person name="Shen X."/>
            <person name="Li Y."/>
            <person name="Li Y."/>
            <person name="Wang S."/>
            <person name="Li R."/>
            <person name="Zhang H."/>
            <person name="Shen G."/>
            <person name="Guo B."/>
            <person name="Wei J."/>
            <person name="Xu J."/>
            <person name="St-Pierre B."/>
            <person name="Chen S."/>
            <person name="Sun C."/>
        </authorList>
    </citation>
    <scope>NUCLEOTIDE SEQUENCE [LARGE SCALE GENOMIC DNA]</scope>
</reference>